<dbReference type="WBParaSite" id="PSAMB.scaffold231size63335.g3796.t1">
    <property type="protein sequence ID" value="PSAMB.scaffold231size63335.g3796.t1"/>
    <property type="gene ID" value="PSAMB.scaffold231size63335.g3796"/>
</dbReference>
<accession>A0A914VRX1</accession>
<evidence type="ECO:0000313" key="2">
    <source>
        <dbReference type="Proteomes" id="UP000887566"/>
    </source>
</evidence>
<dbReference type="Proteomes" id="UP000887566">
    <property type="component" value="Unplaced"/>
</dbReference>
<evidence type="ECO:0000313" key="3">
    <source>
        <dbReference type="WBParaSite" id="PSAMB.scaffold231size63335.g3796.t1"/>
    </source>
</evidence>
<sequence length="230" mass="24833">MAHGHRSVRRLTDSGPARRSPLHAHCPLVPPPSVHARAYQIAGGDKSSTDRRTVAPRPLESMWAARAAIIDRPTPADVHSLPFPFLPLGPANELERDSMSRRRSFERYARRSRCPQRTGVGGKLAGAGQRRYVVSLGVSHGEDATTIVSTAGAARCVAFMATGAGRINKDRVSRARTNPTRRRCILTGPRVATTGLAVPATDQLFRAEVSSALMLLLFVPQSVDGGVPYK</sequence>
<reference evidence="3" key="1">
    <citation type="submission" date="2022-11" db="UniProtKB">
        <authorList>
            <consortium name="WormBaseParasite"/>
        </authorList>
    </citation>
    <scope>IDENTIFICATION</scope>
</reference>
<dbReference type="AlphaFoldDB" id="A0A914VRX1"/>
<name>A0A914VRX1_9BILA</name>
<proteinExistence type="predicted"/>
<organism evidence="2 3">
    <name type="scientific">Plectus sambesii</name>
    <dbReference type="NCBI Taxonomy" id="2011161"/>
    <lineage>
        <taxon>Eukaryota</taxon>
        <taxon>Metazoa</taxon>
        <taxon>Ecdysozoa</taxon>
        <taxon>Nematoda</taxon>
        <taxon>Chromadorea</taxon>
        <taxon>Plectida</taxon>
        <taxon>Plectina</taxon>
        <taxon>Plectoidea</taxon>
        <taxon>Plectidae</taxon>
        <taxon>Plectus</taxon>
    </lineage>
</organism>
<feature type="region of interest" description="Disordered" evidence="1">
    <location>
        <begin position="1"/>
        <end position="30"/>
    </location>
</feature>
<protein>
    <submittedName>
        <fullName evidence="3">Uncharacterized protein</fullName>
    </submittedName>
</protein>
<keyword evidence="2" id="KW-1185">Reference proteome</keyword>
<evidence type="ECO:0000256" key="1">
    <source>
        <dbReference type="SAM" id="MobiDB-lite"/>
    </source>
</evidence>